<name>A0A4U1MG54_9BACL</name>
<comment type="caution">
    <text evidence="1">The sequence shown here is derived from an EMBL/GenBank/DDBJ whole genome shotgun (WGS) entry which is preliminary data.</text>
</comment>
<organism evidence="1 2">
    <name type="scientific">Guptibacillus hwajinpoensis</name>
    <dbReference type="NCBI Taxonomy" id="208199"/>
    <lineage>
        <taxon>Bacteria</taxon>
        <taxon>Bacillati</taxon>
        <taxon>Bacillota</taxon>
        <taxon>Bacilli</taxon>
        <taxon>Bacillales</taxon>
        <taxon>Guptibacillaceae</taxon>
        <taxon>Guptibacillus</taxon>
    </lineage>
</organism>
<dbReference type="OrthoDB" id="9905279at2"/>
<gene>
    <name evidence="1" type="ORF">FBF83_15390</name>
</gene>
<proteinExistence type="predicted"/>
<protein>
    <submittedName>
        <fullName evidence="1">Uncharacterized protein</fullName>
    </submittedName>
</protein>
<evidence type="ECO:0000313" key="1">
    <source>
        <dbReference type="EMBL" id="TKD69372.1"/>
    </source>
</evidence>
<dbReference type="Proteomes" id="UP000310541">
    <property type="component" value="Unassembled WGS sequence"/>
</dbReference>
<reference evidence="1 2" key="1">
    <citation type="submission" date="2019-04" db="EMBL/GenBank/DDBJ databases">
        <title>Genome sequence of Bacillus hwajinpoensis strain Y2.</title>
        <authorList>
            <person name="Fair J.L."/>
            <person name="Maclea K.S."/>
        </authorList>
    </citation>
    <scope>NUCLEOTIDE SEQUENCE [LARGE SCALE GENOMIC DNA]</scope>
    <source>
        <strain evidence="1 2">Y2</strain>
    </source>
</reference>
<dbReference type="EMBL" id="SWFM01000004">
    <property type="protein sequence ID" value="TKD69372.1"/>
    <property type="molecule type" value="Genomic_DNA"/>
</dbReference>
<accession>A0A4U1MG54</accession>
<dbReference type="AlphaFoldDB" id="A0A4U1MG54"/>
<dbReference type="RefSeq" id="WP_136948036.1">
    <property type="nucleotide sequence ID" value="NZ_SWFM01000004.1"/>
</dbReference>
<sequence length="59" mass="6778">MGIVMEDVAPNNRLQEWVELEDQKRLEEMKVQDANPDVPIHSTLTWALLGTPTIELSQF</sequence>
<evidence type="ECO:0000313" key="2">
    <source>
        <dbReference type="Proteomes" id="UP000310541"/>
    </source>
</evidence>